<reference evidence="1 2" key="1">
    <citation type="submission" date="2020-04" db="EMBL/GenBank/DDBJ databases">
        <title>Genome sequence of Altibacter aquimarinus strain ALE3EI.</title>
        <authorList>
            <person name="Oh H.-M."/>
            <person name="Jang D."/>
        </authorList>
    </citation>
    <scope>NUCLEOTIDE SEQUENCE [LARGE SCALE GENOMIC DNA]</scope>
    <source>
        <strain evidence="1 2">ALE3EI</strain>
    </source>
</reference>
<keyword evidence="1" id="KW-0808">Transferase</keyword>
<keyword evidence="2" id="KW-1185">Reference proteome</keyword>
<dbReference type="GO" id="GO:0032259">
    <property type="term" value="P:methylation"/>
    <property type="evidence" value="ECO:0007669"/>
    <property type="project" value="UniProtKB-KW"/>
</dbReference>
<accession>A0A7G8PV76</accession>
<dbReference type="PANTHER" id="PTHR42912">
    <property type="entry name" value="METHYLTRANSFERASE"/>
    <property type="match status" value="1"/>
</dbReference>
<dbReference type="InterPro" id="IPR050508">
    <property type="entry name" value="Methyltransf_Superfamily"/>
</dbReference>
<dbReference type="Gene3D" id="3.40.50.150">
    <property type="entry name" value="Vaccinia Virus protein VP39"/>
    <property type="match status" value="1"/>
</dbReference>
<protein>
    <submittedName>
        <fullName evidence="1">Methyltransferase</fullName>
    </submittedName>
</protein>
<evidence type="ECO:0000313" key="1">
    <source>
        <dbReference type="EMBL" id="QNJ98242.1"/>
    </source>
</evidence>
<organism evidence="1 2">
    <name type="scientific">Constantimarinum furrinae</name>
    <dbReference type="NCBI Taxonomy" id="2562285"/>
    <lineage>
        <taxon>Bacteria</taxon>
        <taxon>Pseudomonadati</taxon>
        <taxon>Bacteroidota</taxon>
        <taxon>Flavobacteriia</taxon>
        <taxon>Flavobacteriales</taxon>
        <taxon>Flavobacteriaceae</taxon>
        <taxon>Altibacter/Constantimarinum group</taxon>
        <taxon>Constantimarinum</taxon>
    </lineage>
</organism>
<dbReference type="AlphaFoldDB" id="A0A7G8PV76"/>
<proteinExistence type="predicted"/>
<dbReference type="InterPro" id="IPR029063">
    <property type="entry name" value="SAM-dependent_MTases_sf"/>
</dbReference>
<dbReference type="KEGG" id="alti:ALE3EI_1690"/>
<sequence>MNDIYGRALLDYFHGKYTEDIITETNISEEDVLPLPYLFRSYSEMPPLEQKALQLSKGRILDVGCGTGSHSLYLQNKGMEVTAIDTSPGAVEVCQRRGLKDVRHTELLQFKDKDFDTILLLMNGTGIFETLENIPEYLQHVKSLLAKNGQILIDSSDLQYMYDRNEEGGLWVPADRYYGELEFTMTYKGVSSPPFFWLYLDELRFEEICTSEGLKFEVITRGENYDYLARITVDCDSPS</sequence>
<dbReference type="CDD" id="cd02440">
    <property type="entry name" value="AdoMet_MTases"/>
    <property type="match status" value="1"/>
</dbReference>
<dbReference type="Pfam" id="PF13489">
    <property type="entry name" value="Methyltransf_23"/>
    <property type="match status" value="1"/>
</dbReference>
<dbReference type="Proteomes" id="UP000515514">
    <property type="component" value="Chromosome"/>
</dbReference>
<name>A0A7G8PV76_9FLAO</name>
<gene>
    <name evidence="1" type="ORF">ALE3EI_1690</name>
</gene>
<dbReference type="RefSeq" id="WP_186987850.1">
    <property type="nucleotide sequence ID" value="NZ_CP052909.1"/>
</dbReference>
<dbReference type="SUPFAM" id="SSF53335">
    <property type="entry name" value="S-adenosyl-L-methionine-dependent methyltransferases"/>
    <property type="match status" value="1"/>
</dbReference>
<dbReference type="GO" id="GO:0008168">
    <property type="term" value="F:methyltransferase activity"/>
    <property type="evidence" value="ECO:0007669"/>
    <property type="project" value="UniProtKB-KW"/>
</dbReference>
<dbReference type="EMBL" id="CP052909">
    <property type="protein sequence ID" value="QNJ98242.1"/>
    <property type="molecule type" value="Genomic_DNA"/>
</dbReference>
<evidence type="ECO:0000313" key="2">
    <source>
        <dbReference type="Proteomes" id="UP000515514"/>
    </source>
</evidence>
<keyword evidence="1" id="KW-0489">Methyltransferase</keyword>